<name>A0A8J6EH05_ELECQ</name>
<sequence>MFPFTDRKQRSYAPEVGVVLRYKCILMPPAEWVESRYRPPPPTPHLPKQSPYQDWLARRIGGHHMRCGNNVGCRLH</sequence>
<dbReference type="AlphaFoldDB" id="A0A8J6EH05"/>
<gene>
    <name evidence="1" type="ORF">GDO78_021292</name>
</gene>
<reference evidence="1" key="1">
    <citation type="thesis" date="2020" institute="ProQuest LLC" country="789 East Eisenhower Parkway, Ann Arbor, MI, USA">
        <title>Comparative Genomics and Chromosome Evolution.</title>
        <authorList>
            <person name="Mudd A.B."/>
        </authorList>
    </citation>
    <scope>NUCLEOTIDE SEQUENCE</scope>
    <source>
        <strain evidence="1">HN-11 Male</strain>
        <tissue evidence="1">Kidney and liver</tissue>
    </source>
</reference>
<protein>
    <submittedName>
        <fullName evidence="1">Uncharacterized protein</fullName>
    </submittedName>
</protein>
<evidence type="ECO:0000313" key="2">
    <source>
        <dbReference type="Proteomes" id="UP000770717"/>
    </source>
</evidence>
<keyword evidence="2" id="KW-1185">Reference proteome</keyword>
<evidence type="ECO:0000313" key="1">
    <source>
        <dbReference type="EMBL" id="KAG9469062.1"/>
    </source>
</evidence>
<organism evidence="1 2">
    <name type="scientific">Eleutherodactylus coqui</name>
    <name type="common">Puerto Rican coqui</name>
    <dbReference type="NCBI Taxonomy" id="57060"/>
    <lineage>
        <taxon>Eukaryota</taxon>
        <taxon>Metazoa</taxon>
        <taxon>Chordata</taxon>
        <taxon>Craniata</taxon>
        <taxon>Vertebrata</taxon>
        <taxon>Euteleostomi</taxon>
        <taxon>Amphibia</taxon>
        <taxon>Batrachia</taxon>
        <taxon>Anura</taxon>
        <taxon>Neobatrachia</taxon>
        <taxon>Hyloidea</taxon>
        <taxon>Eleutherodactylidae</taxon>
        <taxon>Eleutherodactylinae</taxon>
        <taxon>Eleutherodactylus</taxon>
        <taxon>Eleutherodactylus</taxon>
    </lineage>
</organism>
<comment type="caution">
    <text evidence="1">The sequence shown here is derived from an EMBL/GenBank/DDBJ whole genome shotgun (WGS) entry which is preliminary data.</text>
</comment>
<dbReference type="EMBL" id="WNTK01000631">
    <property type="protein sequence ID" value="KAG9469062.1"/>
    <property type="molecule type" value="Genomic_DNA"/>
</dbReference>
<proteinExistence type="predicted"/>
<accession>A0A8J6EH05</accession>
<dbReference type="Proteomes" id="UP000770717">
    <property type="component" value="Unassembled WGS sequence"/>
</dbReference>